<dbReference type="EMBL" id="MHPU01000005">
    <property type="protein sequence ID" value="OGZ89624.1"/>
    <property type="molecule type" value="Genomic_DNA"/>
</dbReference>
<organism evidence="1 2">
    <name type="scientific">Candidatus Staskawiczbacteria bacterium RIFOXYD1_FULL_32_13</name>
    <dbReference type="NCBI Taxonomy" id="1802234"/>
    <lineage>
        <taxon>Bacteria</taxon>
        <taxon>Candidatus Staskawicziibacteriota</taxon>
    </lineage>
</organism>
<accession>A0A1G2JR42</accession>
<reference evidence="1 2" key="1">
    <citation type="journal article" date="2016" name="Nat. Commun.">
        <title>Thousands of microbial genomes shed light on interconnected biogeochemical processes in an aquifer system.</title>
        <authorList>
            <person name="Anantharaman K."/>
            <person name="Brown C.T."/>
            <person name="Hug L.A."/>
            <person name="Sharon I."/>
            <person name="Castelle C.J."/>
            <person name="Probst A.J."/>
            <person name="Thomas B.C."/>
            <person name="Singh A."/>
            <person name="Wilkins M.J."/>
            <person name="Karaoz U."/>
            <person name="Brodie E.L."/>
            <person name="Williams K.H."/>
            <person name="Hubbard S.S."/>
            <person name="Banfield J.F."/>
        </authorList>
    </citation>
    <scope>NUCLEOTIDE SEQUENCE [LARGE SCALE GENOMIC DNA]</scope>
</reference>
<name>A0A1G2JR42_9BACT</name>
<protein>
    <submittedName>
        <fullName evidence="1">Uncharacterized protein</fullName>
    </submittedName>
</protein>
<sequence length="59" mass="7046">MEKCSYIPIKEYRTDESGSIIGRLPKDKGDYWQYINNIFDGENKNFETQKQCLEYCLTK</sequence>
<proteinExistence type="predicted"/>
<evidence type="ECO:0000313" key="1">
    <source>
        <dbReference type="EMBL" id="OGZ89624.1"/>
    </source>
</evidence>
<gene>
    <name evidence="1" type="ORF">A2561_03775</name>
</gene>
<comment type="caution">
    <text evidence="1">The sequence shown here is derived from an EMBL/GenBank/DDBJ whole genome shotgun (WGS) entry which is preliminary data.</text>
</comment>
<evidence type="ECO:0000313" key="2">
    <source>
        <dbReference type="Proteomes" id="UP000178935"/>
    </source>
</evidence>
<dbReference type="AlphaFoldDB" id="A0A1G2JR42"/>
<dbReference type="Proteomes" id="UP000178935">
    <property type="component" value="Unassembled WGS sequence"/>
</dbReference>